<dbReference type="Gene3D" id="1.10.10.60">
    <property type="entry name" value="Homeodomain-like"/>
    <property type="match status" value="1"/>
</dbReference>
<sequence length="512" mass="57236">MSYSPQMDLTRELENQAAVEAVAAAVAAQDDYPPQPGHGPPPPPAYARARQAFPFGPPHRQAPDSPLSNAQQLMVLREFYARNPNPSKRELEILAERTGRPWNKIREYFRQRRNKLRGLSDLEGMEEPGRASSWLQVTYRPGPPSVSVSQLTLYNAYKSRFDPYSTSAPLLGGQELIQLACSTFPGCEMARDDGDYVLRGLRDKDGAVIEAEWDRGVDAMVEPLRGTTWLLSNYQHQGEGVGPSLTQTELYTAYAARFSSLLPVAEEEVDQVDQAEQVDQVGHEQVNHEQVDQIQVDQVNQSEVDPVEGEVDLSELGVEHAELKDFEANMGMEGDMFLQDAEHAEHAQRGEHAEHTEHNEHSQPDEPDDSDERVPPRMLNPVELIALARMTFPKCEPAVDEDGRFVIRGLERREGVEKGRGVKAADMFPFALASVPAPSDPAHPLTSILKRKLALLNPEPDEPSKRRSGIGVNIALDAEPELTDEDRELLDGLRRFRYSKLGREVRDTCVQQ</sequence>
<comment type="subcellular location">
    <subcellularLocation>
        <location evidence="1 2">Nucleus</location>
    </subcellularLocation>
</comment>
<organism evidence="5 6">
    <name type="scientific">Cutaneotrichosporon cavernicola</name>
    <dbReference type="NCBI Taxonomy" id="279322"/>
    <lineage>
        <taxon>Eukaryota</taxon>
        <taxon>Fungi</taxon>
        <taxon>Dikarya</taxon>
        <taxon>Basidiomycota</taxon>
        <taxon>Agaricomycotina</taxon>
        <taxon>Tremellomycetes</taxon>
        <taxon>Trichosporonales</taxon>
        <taxon>Trichosporonaceae</taxon>
        <taxon>Cutaneotrichosporon</taxon>
    </lineage>
</organism>
<dbReference type="EMBL" id="AP028214">
    <property type="protein sequence ID" value="BEI90704.1"/>
    <property type="molecule type" value="Genomic_DNA"/>
</dbReference>
<protein>
    <recommendedName>
        <fullName evidence="4">Homeobox domain-containing protein</fullName>
    </recommendedName>
</protein>
<evidence type="ECO:0000256" key="1">
    <source>
        <dbReference type="PROSITE-ProRule" id="PRU00108"/>
    </source>
</evidence>
<evidence type="ECO:0000313" key="5">
    <source>
        <dbReference type="EMBL" id="BEI90704.1"/>
    </source>
</evidence>
<evidence type="ECO:0000313" key="6">
    <source>
        <dbReference type="Proteomes" id="UP001233271"/>
    </source>
</evidence>
<dbReference type="KEGG" id="ccac:CcaHIS019_0307740"/>
<dbReference type="Pfam" id="PF00046">
    <property type="entry name" value="Homeodomain"/>
    <property type="match status" value="1"/>
</dbReference>
<keyword evidence="1 2" id="KW-0371">Homeobox</keyword>
<dbReference type="SMART" id="SM00389">
    <property type="entry name" value="HOX"/>
    <property type="match status" value="1"/>
</dbReference>
<keyword evidence="1 2" id="KW-0539">Nucleus</keyword>
<dbReference type="Proteomes" id="UP001233271">
    <property type="component" value="Chromosome 3"/>
</dbReference>
<feature type="compositionally biased region" description="Basic and acidic residues" evidence="3">
    <location>
        <begin position="343"/>
        <end position="364"/>
    </location>
</feature>
<keyword evidence="1 2" id="KW-0238">DNA-binding</keyword>
<gene>
    <name evidence="5" type="ORF">CcaverHIS019_0307740</name>
</gene>
<accession>A0AA48I6P2</accession>
<dbReference type="InterPro" id="IPR009057">
    <property type="entry name" value="Homeodomain-like_sf"/>
</dbReference>
<dbReference type="RefSeq" id="XP_060455969.1">
    <property type="nucleotide sequence ID" value="XM_060599258.1"/>
</dbReference>
<dbReference type="GO" id="GO:0005634">
    <property type="term" value="C:nucleus"/>
    <property type="evidence" value="ECO:0007669"/>
    <property type="project" value="UniProtKB-SubCell"/>
</dbReference>
<feature type="DNA-binding region" description="Homeobox" evidence="1">
    <location>
        <begin position="71"/>
        <end position="120"/>
    </location>
</feature>
<feature type="region of interest" description="Disordered" evidence="3">
    <location>
        <begin position="343"/>
        <end position="376"/>
    </location>
</feature>
<dbReference type="InterPro" id="IPR001356">
    <property type="entry name" value="HD"/>
</dbReference>
<dbReference type="SUPFAM" id="SSF46689">
    <property type="entry name" value="Homeodomain-like"/>
    <property type="match status" value="1"/>
</dbReference>
<proteinExistence type="predicted"/>
<feature type="domain" description="Homeobox" evidence="4">
    <location>
        <begin position="69"/>
        <end position="119"/>
    </location>
</feature>
<name>A0AA48I6P2_9TREE</name>
<evidence type="ECO:0000259" key="4">
    <source>
        <dbReference type="PROSITE" id="PS50071"/>
    </source>
</evidence>
<dbReference type="AlphaFoldDB" id="A0AA48I6P2"/>
<dbReference type="PROSITE" id="PS50071">
    <property type="entry name" value="HOMEOBOX_2"/>
    <property type="match status" value="1"/>
</dbReference>
<dbReference type="CDD" id="cd00086">
    <property type="entry name" value="homeodomain"/>
    <property type="match status" value="1"/>
</dbReference>
<reference evidence="5" key="1">
    <citation type="journal article" date="2023" name="BMC Genomics">
        <title>Chromosome-level genome assemblies of Cutaneotrichosporon spp. (Trichosporonales, Basidiomycota) reveal imbalanced evolution between nucleotide sequences and chromosome synteny.</title>
        <authorList>
            <person name="Kobayashi Y."/>
            <person name="Kayamori A."/>
            <person name="Aoki K."/>
            <person name="Shiwa Y."/>
            <person name="Matsutani M."/>
            <person name="Fujita N."/>
            <person name="Sugita T."/>
            <person name="Iwasaki W."/>
            <person name="Tanaka N."/>
            <person name="Takashima M."/>
        </authorList>
    </citation>
    <scope>NUCLEOTIDE SEQUENCE</scope>
    <source>
        <strain evidence="5">HIS019</strain>
    </source>
</reference>
<dbReference type="GeneID" id="85494574"/>
<dbReference type="GO" id="GO:0003677">
    <property type="term" value="F:DNA binding"/>
    <property type="evidence" value="ECO:0007669"/>
    <property type="project" value="UniProtKB-UniRule"/>
</dbReference>
<evidence type="ECO:0000256" key="2">
    <source>
        <dbReference type="RuleBase" id="RU000682"/>
    </source>
</evidence>
<keyword evidence="6" id="KW-1185">Reference proteome</keyword>
<feature type="compositionally biased region" description="Pro residues" evidence="3">
    <location>
        <begin position="33"/>
        <end position="45"/>
    </location>
</feature>
<evidence type="ECO:0000256" key="3">
    <source>
        <dbReference type="SAM" id="MobiDB-lite"/>
    </source>
</evidence>
<feature type="region of interest" description="Disordered" evidence="3">
    <location>
        <begin position="27"/>
        <end position="66"/>
    </location>
</feature>